<evidence type="ECO:0000256" key="3">
    <source>
        <dbReference type="PROSITE-ProRule" id="PRU00221"/>
    </source>
</evidence>
<evidence type="ECO:0000256" key="5">
    <source>
        <dbReference type="SAM" id="MobiDB-lite"/>
    </source>
</evidence>
<feature type="repeat" description="WD" evidence="3">
    <location>
        <begin position="1102"/>
        <end position="1143"/>
    </location>
</feature>
<dbReference type="Pfam" id="PF00400">
    <property type="entry name" value="WD40"/>
    <property type="match status" value="8"/>
</dbReference>
<keyword evidence="2" id="KW-0677">Repeat</keyword>
<dbReference type="InterPro" id="IPR001680">
    <property type="entry name" value="WD40_rpt"/>
</dbReference>
<dbReference type="PANTHER" id="PTHR19879">
    <property type="entry name" value="TRANSCRIPTION INITIATION FACTOR TFIID"/>
    <property type="match status" value="1"/>
</dbReference>
<dbReference type="Proteomes" id="UP000186309">
    <property type="component" value="Chromosome"/>
</dbReference>
<dbReference type="PROSITE" id="PS00678">
    <property type="entry name" value="WD_REPEATS_1"/>
    <property type="match status" value="4"/>
</dbReference>
<gene>
    <name evidence="8" type="primary">stkP_1</name>
    <name evidence="8" type="ORF">BSF38_02391</name>
</gene>
<keyword evidence="8" id="KW-0418">Kinase</keyword>
<dbReference type="PRINTS" id="PR00320">
    <property type="entry name" value="GPROTEINBRPT"/>
</dbReference>
<evidence type="ECO:0000313" key="9">
    <source>
        <dbReference type="Proteomes" id="UP000186309"/>
    </source>
</evidence>
<keyword evidence="8" id="KW-0808">Transferase</keyword>
<name>A0A1U7CPQ9_9BACT</name>
<dbReference type="PROSITE" id="PS50011">
    <property type="entry name" value="PROTEIN_KINASE_DOM"/>
    <property type="match status" value="1"/>
</dbReference>
<feature type="region of interest" description="Disordered" evidence="5">
    <location>
        <begin position="1177"/>
        <end position="1211"/>
    </location>
</feature>
<evidence type="ECO:0000256" key="4">
    <source>
        <dbReference type="PROSITE-ProRule" id="PRU10141"/>
    </source>
</evidence>
<evidence type="ECO:0000313" key="8">
    <source>
        <dbReference type="EMBL" id="APW60899.1"/>
    </source>
</evidence>
<feature type="domain" description="Protein kinase" evidence="7">
    <location>
        <begin position="125"/>
        <end position="385"/>
    </location>
</feature>
<evidence type="ECO:0000256" key="2">
    <source>
        <dbReference type="ARBA" id="ARBA00022737"/>
    </source>
</evidence>
<keyword evidence="4" id="KW-0067">ATP-binding</keyword>
<dbReference type="InterPro" id="IPR000719">
    <property type="entry name" value="Prot_kinase_dom"/>
</dbReference>
<dbReference type="InterPro" id="IPR019775">
    <property type="entry name" value="WD40_repeat_CS"/>
</dbReference>
<keyword evidence="1 3" id="KW-0853">WD repeat</keyword>
<dbReference type="PANTHER" id="PTHR19879:SF9">
    <property type="entry name" value="TRANSCRIPTION INITIATION FACTOR TFIID SUBUNIT 5"/>
    <property type="match status" value="1"/>
</dbReference>
<feature type="repeat" description="WD" evidence="3">
    <location>
        <begin position="975"/>
        <end position="1016"/>
    </location>
</feature>
<dbReference type="PROSITE" id="PS50294">
    <property type="entry name" value="WD_REPEATS_REGION"/>
    <property type="match status" value="5"/>
</dbReference>
<evidence type="ECO:0000259" key="7">
    <source>
        <dbReference type="PROSITE" id="PS50011"/>
    </source>
</evidence>
<dbReference type="CDD" id="cd00200">
    <property type="entry name" value="WD40"/>
    <property type="match status" value="1"/>
</dbReference>
<feature type="binding site" evidence="4">
    <location>
        <position position="154"/>
    </location>
    <ligand>
        <name>ATP</name>
        <dbReference type="ChEBI" id="CHEBI:30616"/>
    </ligand>
</feature>
<dbReference type="Pfam" id="PF00069">
    <property type="entry name" value="Pkinase"/>
    <property type="match status" value="1"/>
</dbReference>
<dbReference type="EMBL" id="CP019082">
    <property type="protein sequence ID" value="APW60899.1"/>
    <property type="molecule type" value="Genomic_DNA"/>
</dbReference>
<organism evidence="8 9">
    <name type="scientific">Paludisphaera borealis</name>
    <dbReference type="NCBI Taxonomy" id="1387353"/>
    <lineage>
        <taxon>Bacteria</taxon>
        <taxon>Pseudomonadati</taxon>
        <taxon>Planctomycetota</taxon>
        <taxon>Planctomycetia</taxon>
        <taxon>Isosphaerales</taxon>
        <taxon>Isosphaeraceae</taxon>
        <taxon>Paludisphaera</taxon>
    </lineage>
</organism>
<dbReference type="PROSITE" id="PS50082">
    <property type="entry name" value="WD_REPEATS_2"/>
    <property type="match status" value="8"/>
</dbReference>
<keyword evidence="4" id="KW-0547">Nucleotide-binding</keyword>
<accession>A0A1U7CPQ9</accession>
<feature type="repeat" description="WD" evidence="3">
    <location>
        <begin position="881"/>
        <end position="922"/>
    </location>
</feature>
<evidence type="ECO:0000256" key="1">
    <source>
        <dbReference type="ARBA" id="ARBA00022574"/>
    </source>
</evidence>
<dbReference type="AlphaFoldDB" id="A0A1U7CPQ9"/>
<feature type="repeat" description="WD" evidence="3">
    <location>
        <begin position="532"/>
        <end position="573"/>
    </location>
</feature>
<feature type="repeat" description="WD" evidence="3">
    <location>
        <begin position="723"/>
        <end position="755"/>
    </location>
</feature>
<dbReference type="InterPro" id="IPR036322">
    <property type="entry name" value="WD40_repeat_dom_sf"/>
</dbReference>
<feature type="transmembrane region" description="Helical" evidence="6">
    <location>
        <begin position="411"/>
        <end position="436"/>
    </location>
</feature>
<dbReference type="InterPro" id="IPR020472">
    <property type="entry name" value="WD40_PAC1"/>
</dbReference>
<feature type="repeat" description="WD" evidence="3">
    <location>
        <begin position="923"/>
        <end position="964"/>
    </location>
</feature>
<keyword evidence="6" id="KW-0812">Transmembrane</keyword>
<dbReference type="GO" id="GO:0005524">
    <property type="term" value="F:ATP binding"/>
    <property type="evidence" value="ECO:0007669"/>
    <property type="project" value="UniProtKB-UniRule"/>
</dbReference>
<dbReference type="SUPFAM" id="SSF50978">
    <property type="entry name" value="WD40 repeat-like"/>
    <property type="match status" value="2"/>
</dbReference>
<dbReference type="InterPro" id="IPR017441">
    <property type="entry name" value="Protein_kinase_ATP_BS"/>
</dbReference>
<dbReference type="RefSeq" id="WP_076345847.1">
    <property type="nucleotide sequence ID" value="NZ_CP019082.1"/>
</dbReference>
<keyword evidence="9" id="KW-1185">Reference proteome</keyword>
<dbReference type="SUPFAM" id="SSF56112">
    <property type="entry name" value="Protein kinase-like (PK-like)"/>
    <property type="match status" value="1"/>
</dbReference>
<dbReference type="EC" id="2.7.11.1" evidence="8"/>
<keyword evidence="6" id="KW-0472">Membrane</keyword>
<feature type="repeat" description="WD" evidence="3">
    <location>
        <begin position="1144"/>
        <end position="1176"/>
    </location>
</feature>
<protein>
    <submittedName>
        <fullName evidence="8">Serine/threonine-protein kinase StkP</fullName>
        <ecNumber evidence="8">2.7.11.1</ecNumber>
    </submittedName>
</protein>
<proteinExistence type="predicted"/>
<dbReference type="KEGG" id="pbor:BSF38_02391"/>
<dbReference type="Gene3D" id="2.130.10.10">
    <property type="entry name" value="YVTN repeat-like/Quinoprotein amine dehydrogenase"/>
    <property type="match status" value="5"/>
</dbReference>
<dbReference type="Gene3D" id="1.10.510.10">
    <property type="entry name" value="Transferase(Phosphotransferase) domain 1"/>
    <property type="match status" value="1"/>
</dbReference>
<dbReference type="STRING" id="1387353.BSF38_02391"/>
<dbReference type="SMART" id="SM00320">
    <property type="entry name" value="WD40"/>
    <property type="match status" value="13"/>
</dbReference>
<sequence length="1211" mass="132177">MNTISRPDGHSAGYRDACVELKGRLRSGEPARVEDLLAGNPNLAGDHNAVLELILAEVATRSELGEKPSVDEWEHRISLLIPDAERRISIQNLLVSEMVTLSESSGAEGALDRDGHTPMTRIGKYQILEEIGRGGMGIVYKARQTNLNRIVALKMILTGEHADRHERGRLRKEAEATATLDHPNIVKIFDIGEHEGMPYLEMEFVSGGNLTRMLRSMPQPIRWAARLTETLARAIHVAHERGIVHRDLNPSNILMTTDGIPKITDFGLAKFLLSDAGLSQNGMLLGTPPYMAPEQVSGGKEVGPGTDVYAIGVMLYEMLTGAPPFRGLTPMETLCQVMEGEVVPPSRLRHGLPIDIETICLKCLARSPGQRYDDAEELAEDLRRFQNREAIRARRTPRLRRAAQWARREPLAAGFLGLSFLLLLTLLVVAGGYSIYLHETRGELQKQMENIYSHGWMSRQAKAKADRDDKEAKRQRYDAQLSRAYDHEQRNEPEVAIEIFDVLKQNLPENTGFEFGYVDSLIHRSEFLLSGGPGRRGAVDCATVSGDGRTVASGDRNGRVFLWDVPSQASTPYMVEGGRYPIREVALASDATGKAVAIAAVSLGEDKTSTLSIWDESKPSSPWTFRDRLEDTAELAFSLDGKLLALRCRPAPESTWETRFYKFADQEWSEDAAATRQGVTSQRFAPGANLLALGTESGTVVVIDLDANRGDVFSAPKSTRPVALAFSSDRTRIAAGCEDRSIVVWDLASRRVTAELNTPDGPPKFLGFCNGDKSLVVSEGDTTLAVHSLRSPSARRVLPTRGSAAIALSRRGDRLAVGGDEEPVSLWNLEAASDDPQSLGKLPGAKRLIFSPDGQFLFMTFHDPLIRVWRMAKAPHPWRKLAGHSKEAWAVAFSRDGKILASGADDLMIKLWDVATGDELAAVAAHSATVAGLAFSPVSDELASVGLDGAVKLWSLSRDSSKPAAATLKLSQVLREPKQSQLRCVAYSSNGSLLAASGLDPEIHVWDAASREPLHKIKNAHRKMITALAYSPTNPRQLASASCDAEIKIWDMDSGDRIATSQTNGALMALAYSPSGHRLATSGQPRLIASWDTTNRNPLDDIIGHPDAVRSIAFSTDGQTVATGCDDGKIRLCDQETNQVVLILDGHHARINSVTFSPDGYTLASCSHSGEVFLWNARRPEEGPGPPSAGRLTRGERRTGPRGQAETAPRR</sequence>
<dbReference type="PROSITE" id="PS00107">
    <property type="entry name" value="PROTEIN_KINASE_ATP"/>
    <property type="match status" value="1"/>
</dbReference>
<dbReference type="GO" id="GO:0004674">
    <property type="term" value="F:protein serine/threonine kinase activity"/>
    <property type="evidence" value="ECO:0007669"/>
    <property type="project" value="UniProtKB-EC"/>
</dbReference>
<feature type="repeat" description="WD" evidence="3">
    <location>
        <begin position="1018"/>
        <end position="1060"/>
    </location>
</feature>
<dbReference type="OrthoDB" id="237383at2"/>
<dbReference type="InterPro" id="IPR015943">
    <property type="entry name" value="WD40/YVTN_repeat-like_dom_sf"/>
</dbReference>
<dbReference type="CDD" id="cd14014">
    <property type="entry name" value="STKc_PknB_like"/>
    <property type="match status" value="1"/>
</dbReference>
<evidence type="ECO:0000256" key="6">
    <source>
        <dbReference type="SAM" id="Phobius"/>
    </source>
</evidence>
<dbReference type="SUPFAM" id="SSF82171">
    <property type="entry name" value="DPP6 N-terminal domain-like"/>
    <property type="match status" value="1"/>
</dbReference>
<reference evidence="9" key="1">
    <citation type="submission" date="2016-12" db="EMBL/GenBank/DDBJ databases">
        <title>Comparative genomics of four Isosphaeraceae planctomycetes: a common pool of plasmids and glycoside hydrolase genes.</title>
        <authorList>
            <person name="Ivanova A."/>
        </authorList>
    </citation>
    <scope>NUCLEOTIDE SEQUENCE [LARGE SCALE GENOMIC DNA]</scope>
    <source>
        <strain evidence="9">PX4</strain>
    </source>
</reference>
<dbReference type="InterPro" id="IPR011009">
    <property type="entry name" value="Kinase-like_dom_sf"/>
</dbReference>
<keyword evidence="6" id="KW-1133">Transmembrane helix</keyword>
<dbReference type="Gene3D" id="3.30.200.20">
    <property type="entry name" value="Phosphorylase Kinase, domain 1"/>
    <property type="match status" value="1"/>
</dbReference>